<evidence type="ECO:0000313" key="3">
    <source>
        <dbReference type="Proteomes" id="UP000256405"/>
    </source>
</evidence>
<evidence type="ECO:0000313" key="2">
    <source>
        <dbReference type="EMBL" id="REG92675.1"/>
    </source>
</evidence>
<dbReference type="RefSeq" id="WP_086541565.1">
    <property type="nucleotide sequence ID" value="NZ_MSSW01000030.1"/>
</dbReference>
<dbReference type="Pfam" id="PF18735">
    <property type="entry name" value="HEPN_RiboL-PSP"/>
    <property type="match status" value="1"/>
</dbReference>
<dbReference type="OrthoDB" id="1439400at2"/>
<reference evidence="2 3" key="1">
    <citation type="submission" date="2018-08" db="EMBL/GenBank/DDBJ databases">
        <title>Genomic Encyclopedia of Archaeal and Bacterial Type Strains, Phase II (KMG-II): from individual species to whole genera.</title>
        <authorList>
            <person name="Goeker M."/>
        </authorList>
    </citation>
    <scope>NUCLEOTIDE SEQUENCE [LARGE SCALE GENOMIC DNA]</scope>
    <source>
        <strain evidence="2 3">DSM 15986</strain>
    </source>
</reference>
<accession>A0A3E0E3B2</accession>
<dbReference type="EMBL" id="QUNF01000002">
    <property type="protein sequence ID" value="REG92675.1"/>
    <property type="molecule type" value="Genomic_DNA"/>
</dbReference>
<organism evidence="2 3">
    <name type="scientific">Algoriphagus antarcticus</name>
    <dbReference type="NCBI Taxonomy" id="238540"/>
    <lineage>
        <taxon>Bacteria</taxon>
        <taxon>Pseudomonadati</taxon>
        <taxon>Bacteroidota</taxon>
        <taxon>Cytophagia</taxon>
        <taxon>Cytophagales</taxon>
        <taxon>Cyclobacteriaceae</taxon>
        <taxon>Algoriphagus</taxon>
    </lineage>
</organism>
<comment type="caution">
    <text evidence="2">The sequence shown here is derived from an EMBL/GenBank/DDBJ whole genome shotgun (WGS) entry which is preliminary data.</text>
</comment>
<protein>
    <recommendedName>
        <fullName evidence="1">RiboL-PSP-HEPN domain-containing protein</fullName>
    </recommendedName>
</protein>
<sequence length="152" mass="17559">MRLRIDAEEKKLDNLLDQIRKVDNDELQAHLSKYFCVKISGYLENVLKSLVEAYSTGTCPKPIKTYIDGSVKSITNLSEDKLCTFLKKFDPDWELRFLSTISERELQSLNSIISNRNNISHGQQDNISYTYVSQYYSDLKGVIKVLKDIVKK</sequence>
<evidence type="ECO:0000259" key="1">
    <source>
        <dbReference type="Pfam" id="PF18735"/>
    </source>
</evidence>
<gene>
    <name evidence="2" type="ORF">C8N25_10275</name>
</gene>
<dbReference type="Proteomes" id="UP000256405">
    <property type="component" value="Unassembled WGS sequence"/>
</dbReference>
<keyword evidence="3" id="KW-1185">Reference proteome</keyword>
<feature type="domain" description="RiboL-PSP-HEPN" evidence="1">
    <location>
        <begin position="6"/>
        <end position="151"/>
    </location>
</feature>
<dbReference type="InterPro" id="IPR041519">
    <property type="entry name" value="HEPN_RiboL-PSP"/>
</dbReference>
<dbReference type="AlphaFoldDB" id="A0A3E0E3B2"/>
<name>A0A3E0E3B2_9BACT</name>
<proteinExistence type="predicted"/>